<evidence type="ECO:0000256" key="4">
    <source>
        <dbReference type="ARBA" id="ARBA00022475"/>
    </source>
</evidence>
<feature type="transmembrane region" description="Helical" evidence="8">
    <location>
        <begin position="54"/>
        <end position="75"/>
    </location>
</feature>
<feature type="transmembrane region" description="Helical" evidence="8">
    <location>
        <begin position="296"/>
        <end position="315"/>
    </location>
</feature>
<evidence type="ECO:0000256" key="7">
    <source>
        <dbReference type="ARBA" id="ARBA00023136"/>
    </source>
</evidence>
<dbReference type="EMBL" id="UOGH01000139">
    <property type="protein sequence ID" value="VAX29940.1"/>
    <property type="molecule type" value="Genomic_DNA"/>
</dbReference>
<keyword evidence="5 8" id="KW-0812">Transmembrane</keyword>
<feature type="transmembrane region" description="Helical" evidence="8">
    <location>
        <begin position="95"/>
        <end position="123"/>
    </location>
</feature>
<feature type="transmembrane region" description="Helical" evidence="8">
    <location>
        <begin position="135"/>
        <end position="154"/>
    </location>
</feature>
<keyword evidence="3" id="KW-0813">Transport</keyword>
<dbReference type="PANTHER" id="PTHR30472">
    <property type="entry name" value="FERRIC ENTEROBACTIN TRANSPORT SYSTEM PERMEASE PROTEIN"/>
    <property type="match status" value="1"/>
</dbReference>
<dbReference type="AlphaFoldDB" id="A0A3B1D4L2"/>
<name>A0A3B1D4L2_9ZZZZ</name>
<evidence type="ECO:0000256" key="2">
    <source>
        <dbReference type="ARBA" id="ARBA00007935"/>
    </source>
</evidence>
<keyword evidence="7 8" id="KW-0472">Membrane</keyword>
<accession>A0A3B1D4L2</accession>
<dbReference type="Pfam" id="PF01032">
    <property type="entry name" value="FecCD"/>
    <property type="match status" value="1"/>
</dbReference>
<dbReference type="SUPFAM" id="SSF81345">
    <property type="entry name" value="ABC transporter involved in vitamin B12 uptake, BtuC"/>
    <property type="match status" value="1"/>
</dbReference>
<sequence length="325" mass="34867">MTNLKRINLAITVSVFLLVVITVLAVSKGAVEIHLLEMSDVERDILFYVRIPRVLLAGLVGASLVLSGALFQYVMKNPLADSFTTGVSASSAMGAVVAIMLGFGAILPLFALAGGLTGLLAVYKISSVRGRVQPITMLLAGIVISTFASATISLMKFLSDDAVSSIIFWLMGGFQSASMGKVMMLAGVLIISFFVIRKDYLSLDIICFDDTTASSSGVNVARLRRKAFFIAALLTAFSVGYAGIIGFVGLVVPHVVRLLKYVKAAELIPLSLLFGALFMILNDLIARTVLSEGQELPVGIITSSIGGIFFLYLLIKRKKELFYFD</sequence>
<organism evidence="9">
    <name type="scientific">hydrothermal vent metagenome</name>
    <dbReference type="NCBI Taxonomy" id="652676"/>
    <lineage>
        <taxon>unclassified sequences</taxon>
        <taxon>metagenomes</taxon>
        <taxon>ecological metagenomes</taxon>
    </lineage>
</organism>
<dbReference type="PANTHER" id="PTHR30472:SF25">
    <property type="entry name" value="ABC TRANSPORTER PERMEASE PROTEIN MJ0876-RELATED"/>
    <property type="match status" value="1"/>
</dbReference>
<gene>
    <name evidence="9" type="ORF">MNBD_NITROSPIRAE02-885</name>
</gene>
<dbReference type="Gene3D" id="1.10.3470.10">
    <property type="entry name" value="ABC transporter involved in vitamin B12 uptake, BtuC"/>
    <property type="match status" value="1"/>
</dbReference>
<evidence type="ECO:0000256" key="5">
    <source>
        <dbReference type="ARBA" id="ARBA00022692"/>
    </source>
</evidence>
<protein>
    <submittedName>
        <fullName evidence="9">Vitamin B12 ABC transporter, permease component BtuC</fullName>
    </submittedName>
</protein>
<comment type="subcellular location">
    <subcellularLocation>
        <location evidence="1">Cell membrane</location>
        <topology evidence="1">Multi-pass membrane protein</topology>
    </subcellularLocation>
</comment>
<feature type="transmembrane region" description="Helical" evidence="8">
    <location>
        <begin position="227"/>
        <end position="252"/>
    </location>
</feature>
<evidence type="ECO:0000313" key="9">
    <source>
        <dbReference type="EMBL" id="VAX29940.1"/>
    </source>
</evidence>
<feature type="transmembrane region" description="Helical" evidence="8">
    <location>
        <begin position="6"/>
        <end position="26"/>
    </location>
</feature>
<dbReference type="GO" id="GO:0005886">
    <property type="term" value="C:plasma membrane"/>
    <property type="evidence" value="ECO:0007669"/>
    <property type="project" value="UniProtKB-SubCell"/>
</dbReference>
<evidence type="ECO:0000256" key="8">
    <source>
        <dbReference type="SAM" id="Phobius"/>
    </source>
</evidence>
<dbReference type="InterPro" id="IPR037294">
    <property type="entry name" value="ABC_BtuC-like"/>
</dbReference>
<reference evidence="9" key="1">
    <citation type="submission" date="2018-06" db="EMBL/GenBank/DDBJ databases">
        <authorList>
            <person name="Zhirakovskaya E."/>
        </authorList>
    </citation>
    <scope>NUCLEOTIDE SEQUENCE</scope>
</reference>
<evidence type="ECO:0000256" key="3">
    <source>
        <dbReference type="ARBA" id="ARBA00022448"/>
    </source>
</evidence>
<dbReference type="GO" id="GO:0033214">
    <property type="term" value="P:siderophore-iron import into cell"/>
    <property type="evidence" value="ECO:0007669"/>
    <property type="project" value="TreeGrafter"/>
</dbReference>
<evidence type="ECO:0000256" key="1">
    <source>
        <dbReference type="ARBA" id="ARBA00004651"/>
    </source>
</evidence>
<dbReference type="GO" id="GO:0022857">
    <property type="term" value="F:transmembrane transporter activity"/>
    <property type="evidence" value="ECO:0007669"/>
    <property type="project" value="InterPro"/>
</dbReference>
<keyword evidence="6 8" id="KW-1133">Transmembrane helix</keyword>
<comment type="similarity">
    <text evidence="2">Belongs to the binding-protein-dependent transport system permease family. FecCD subfamily.</text>
</comment>
<feature type="transmembrane region" description="Helical" evidence="8">
    <location>
        <begin position="166"/>
        <end position="196"/>
    </location>
</feature>
<dbReference type="InterPro" id="IPR000522">
    <property type="entry name" value="ABC_transptr_permease_BtuC"/>
</dbReference>
<dbReference type="CDD" id="cd06550">
    <property type="entry name" value="TM_ABC_iron-siderophores_like"/>
    <property type="match status" value="1"/>
</dbReference>
<feature type="transmembrane region" description="Helical" evidence="8">
    <location>
        <begin position="264"/>
        <end position="284"/>
    </location>
</feature>
<proteinExistence type="inferred from homology"/>
<evidence type="ECO:0000256" key="6">
    <source>
        <dbReference type="ARBA" id="ARBA00022989"/>
    </source>
</evidence>
<keyword evidence="4" id="KW-1003">Cell membrane</keyword>